<organism evidence="1 2">
    <name type="scientific">Alkalibacillus filiformis</name>
    <dbReference type="NCBI Taxonomy" id="200990"/>
    <lineage>
        <taxon>Bacteria</taxon>
        <taxon>Bacillati</taxon>
        <taxon>Bacillota</taxon>
        <taxon>Bacilli</taxon>
        <taxon>Bacillales</taxon>
        <taxon>Bacillaceae</taxon>
        <taxon>Alkalibacillus</taxon>
    </lineage>
</organism>
<protein>
    <submittedName>
        <fullName evidence="1">Uncharacterized protein</fullName>
    </submittedName>
</protein>
<proteinExistence type="predicted"/>
<reference evidence="1 2" key="1">
    <citation type="submission" date="2023-07" db="EMBL/GenBank/DDBJ databases">
        <title>Genomic Encyclopedia of Type Strains, Phase IV (KMG-IV): sequencing the most valuable type-strain genomes for metagenomic binning, comparative biology and taxonomic classification.</title>
        <authorList>
            <person name="Goeker M."/>
        </authorList>
    </citation>
    <scope>NUCLEOTIDE SEQUENCE [LARGE SCALE GENOMIC DNA]</scope>
    <source>
        <strain evidence="1 2">DSM 15448</strain>
    </source>
</reference>
<dbReference type="EMBL" id="JAUSUP010000001">
    <property type="protein sequence ID" value="MDQ0350361.1"/>
    <property type="molecule type" value="Genomic_DNA"/>
</dbReference>
<keyword evidence="2" id="KW-1185">Reference proteome</keyword>
<accession>A0ABU0DPH9</accession>
<gene>
    <name evidence="1" type="ORF">J2R98_000164</name>
</gene>
<name>A0ABU0DPH9_9BACI</name>
<dbReference type="Proteomes" id="UP001236723">
    <property type="component" value="Unassembled WGS sequence"/>
</dbReference>
<sequence>MNKKQFLWKNKRSNITRKDYFIEDGLINNLDESLSGYIIQP</sequence>
<evidence type="ECO:0000313" key="2">
    <source>
        <dbReference type="Proteomes" id="UP001236723"/>
    </source>
</evidence>
<evidence type="ECO:0000313" key="1">
    <source>
        <dbReference type="EMBL" id="MDQ0350361.1"/>
    </source>
</evidence>
<comment type="caution">
    <text evidence="1">The sequence shown here is derived from an EMBL/GenBank/DDBJ whole genome shotgun (WGS) entry which is preliminary data.</text>
</comment>